<dbReference type="AlphaFoldDB" id="A0A3G8M9E7"/>
<dbReference type="PROSITE" id="PS50929">
    <property type="entry name" value="ABC_TM1F"/>
    <property type="match status" value="1"/>
</dbReference>
<dbReference type="InterPro" id="IPR003439">
    <property type="entry name" value="ABC_transporter-like_ATP-bd"/>
</dbReference>
<evidence type="ECO:0000313" key="13">
    <source>
        <dbReference type="Proteomes" id="UP000273982"/>
    </source>
</evidence>
<feature type="domain" description="ABC transporter" evidence="10">
    <location>
        <begin position="380"/>
        <end position="600"/>
    </location>
</feature>
<dbReference type="KEGG" id="mros:EHO51_00015"/>
<accession>A0A3G8M9E7</accession>
<dbReference type="GO" id="GO:0005524">
    <property type="term" value="F:ATP binding"/>
    <property type="evidence" value="ECO:0007669"/>
    <property type="project" value="UniProtKB-KW"/>
</dbReference>
<dbReference type="SUPFAM" id="SSF52540">
    <property type="entry name" value="P-loop containing nucleoside triphosphate hydrolases"/>
    <property type="match status" value="1"/>
</dbReference>
<organism evidence="12 13">
    <name type="scientific">Methylocystis rosea</name>
    <dbReference type="NCBI Taxonomy" id="173366"/>
    <lineage>
        <taxon>Bacteria</taxon>
        <taxon>Pseudomonadati</taxon>
        <taxon>Pseudomonadota</taxon>
        <taxon>Alphaproteobacteria</taxon>
        <taxon>Hyphomicrobiales</taxon>
        <taxon>Methylocystaceae</taxon>
        <taxon>Methylocystis</taxon>
    </lineage>
</organism>
<feature type="transmembrane region" description="Helical" evidence="9">
    <location>
        <begin position="193"/>
        <end position="215"/>
    </location>
</feature>
<evidence type="ECO:0000259" key="10">
    <source>
        <dbReference type="PROSITE" id="PS50893"/>
    </source>
</evidence>
<keyword evidence="6 9" id="KW-1133">Transmembrane helix</keyword>
<feature type="transmembrane region" description="Helical" evidence="9">
    <location>
        <begin position="159"/>
        <end position="181"/>
    </location>
</feature>
<dbReference type="GO" id="GO:0016887">
    <property type="term" value="F:ATP hydrolysis activity"/>
    <property type="evidence" value="ECO:0007669"/>
    <property type="project" value="InterPro"/>
</dbReference>
<evidence type="ECO:0000256" key="4">
    <source>
        <dbReference type="ARBA" id="ARBA00022741"/>
    </source>
</evidence>
<dbReference type="PROSITE" id="PS50893">
    <property type="entry name" value="ABC_TRANSPORTER_2"/>
    <property type="match status" value="1"/>
</dbReference>
<dbReference type="GO" id="GO:0140359">
    <property type="term" value="F:ABC-type transporter activity"/>
    <property type="evidence" value="ECO:0007669"/>
    <property type="project" value="InterPro"/>
</dbReference>
<protein>
    <submittedName>
        <fullName evidence="12">ABC transporter ATP-binding protein/permease</fullName>
    </submittedName>
</protein>
<feature type="compositionally biased region" description="Low complexity" evidence="8">
    <location>
        <begin position="593"/>
        <end position="603"/>
    </location>
</feature>
<keyword evidence="2" id="KW-0813">Transport</keyword>
<dbReference type="InterPro" id="IPR011527">
    <property type="entry name" value="ABC1_TM_dom"/>
</dbReference>
<keyword evidence="7 9" id="KW-0472">Membrane</keyword>
<evidence type="ECO:0000313" key="12">
    <source>
        <dbReference type="EMBL" id="AZG78427.1"/>
    </source>
</evidence>
<sequence>MNAENQPSNERRIAAESLSSHLRLTLDALRGSRQRSALIWLGAGIAVILGATAYGQIRLNAWNKPFYDALARKDLSGFGDQLIVFAAIAGALLVLNVTQTWLANMTKLKLRESLTRDLFLQWLTPHRSFRIAGMGEIGVNPDQRIHADAQHLAELSTDLGVGLLQATLLLISFIGVLWALSTGVTFDILGTRIAIPGYMVWSALLYASIASFGSWRLGRPLVELGAERYGRESDLRFALMHVNEHSEAIAVCRGENIEENRLHQEFDRLLTVLRRLVAATTNLTWVTAGYGWFTIVAPIIVAAPAYFAGNLTFGGLLMAVGAFTQVQQSLRWFIDNAGVIADWRATLHRVTGFREVLLDLDKAVPDARRIAFEETGIDLLVLDDLRILSYAGHTTLSESHIEIAPGEHVLIVGERKSGKTRLFQTIAGLWAAGSGMVRTPPARRVLFVPMRAYLPDLSLRSSLSYPLPPTSFPEEAYVAALTRLDLGHFVPWLDRVARWEQELTDVEQQELAFTRILLHKPCFVIVDEALDSLSSHARQLLFAALEKELATTAFIHIGGPKSGDRFFRRVLHLTLDASRETAEAQPRQPPELPLAQQDAPLPP</sequence>
<evidence type="ECO:0000256" key="5">
    <source>
        <dbReference type="ARBA" id="ARBA00022840"/>
    </source>
</evidence>
<dbReference type="SUPFAM" id="SSF90123">
    <property type="entry name" value="ABC transporter transmembrane region"/>
    <property type="match status" value="1"/>
</dbReference>
<dbReference type="Gene3D" id="3.40.50.300">
    <property type="entry name" value="P-loop containing nucleotide triphosphate hydrolases"/>
    <property type="match status" value="1"/>
</dbReference>
<feature type="transmembrane region" description="Helical" evidence="9">
    <location>
        <begin position="37"/>
        <end position="57"/>
    </location>
</feature>
<dbReference type="Proteomes" id="UP000273982">
    <property type="component" value="Chromosome"/>
</dbReference>
<dbReference type="PANTHER" id="PTHR11384">
    <property type="entry name" value="ATP-BINDING CASSETTE, SUB-FAMILY D MEMBER"/>
    <property type="match status" value="1"/>
</dbReference>
<name>A0A3G8M9E7_9HYPH</name>
<dbReference type="GO" id="GO:0005886">
    <property type="term" value="C:plasma membrane"/>
    <property type="evidence" value="ECO:0007669"/>
    <property type="project" value="UniProtKB-SubCell"/>
</dbReference>
<proteinExistence type="predicted"/>
<evidence type="ECO:0000256" key="7">
    <source>
        <dbReference type="ARBA" id="ARBA00023136"/>
    </source>
</evidence>
<keyword evidence="4" id="KW-0547">Nucleotide-binding</keyword>
<dbReference type="Pfam" id="PF00005">
    <property type="entry name" value="ABC_tran"/>
    <property type="match status" value="1"/>
</dbReference>
<evidence type="ECO:0000256" key="6">
    <source>
        <dbReference type="ARBA" id="ARBA00022989"/>
    </source>
</evidence>
<dbReference type="InterPro" id="IPR036640">
    <property type="entry name" value="ABC1_TM_sf"/>
</dbReference>
<comment type="subcellular location">
    <subcellularLocation>
        <location evidence="1">Cell membrane</location>
        <topology evidence="1">Multi-pass membrane protein</topology>
    </subcellularLocation>
</comment>
<dbReference type="Pfam" id="PF06472">
    <property type="entry name" value="ABC_membrane_2"/>
    <property type="match status" value="1"/>
</dbReference>
<gene>
    <name evidence="12" type="ORF">EHO51_00015</name>
</gene>
<evidence type="ECO:0000256" key="3">
    <source>
        <dbReference type="ARBA" id="ARBA00022692"/>
    </source>
</evidence>
<reference evidence="12 13" key="1">
    <citation type="submission" date="2018-11" db="EMBL/GenBank/DDBJ databases">
        <title>Genome squencing of methanotrophic bacteria isolated from alkaline groundwater in Korea.</title>
        <authorList>
            <person name="Nguyen L.N."/>
        </authorList>
    </citation>
    <scope>NUCLEOTIDE SEQUENCE [LARGE SCALE GENOMIC DNA]</scope>
    <source>
        <strain evidence="12 13">GW6</strain>
    </source>
</reference>
<feature type="region of interest" description="Disordered" evidence="8">
    <location>
        <begin position="579"/>
        <end position="603"/>
    </location>
</feature>
<evidence type="ECO:0000256" key="2">
    <source>
        <dbReference type="ARBA" id="ARBA00022448"/>
    </source>
</evidence>
<dbReference type="Gene3D" id="1.20.1560.10">
    <property type="entry name" value="ABC transporter type 1, transmembrane domain"/>
    <property type="match status" value="1"/>
</dbReference>
<feature type="transmembrane region" description="Helical" evidence="9">
    <location>
        <begin position="82"/>
        <end position="103"/>
    </location>
</feature>
<dbReference type="InterPro" id="IPR003593">
    <property type="entry name" value="AAA+_ATPase"/>
</dbReference>
<evidence type="ECO:0000256" key="8">
    <source>
        <dbReference type="SAM" id="MobiDB-lite"/>
    </source>
</evidence>
<dbReference type="EMBL" id="CP034086">
    <property type="protein sequence ID" value="AZG78427.1"/>
    <property type="molecule type" value="Genomic_DNA"/>
</dbReference>
<keyword evidence="5 12" id="KW-0067">ATP-binding</keyword>
<feature type="domain" description="ABC transmembrane type-1" evidence="11">
    <location>
        <begin position="43"/>
        <end position="342"/>
    </location>
</feature>
<evidence type="ECO:0000256" key="1">
    <source>
        <dbReference type="ARBA" id="ARBA00004651"/>
    </source>
</evidence>
<evidence type="ECO:0000256" key="9">
    <source>
        <dbReference type="SAM" id="Phobius"/>
    </source>
</evidence>
<evidence type="ECO:0000259" key="11">
    <source>
        <dbReference type="PROSITE" id="PS50929"/>
    </source>
</evidence>
<dbReference type="SMART" id="SM00382">
    <property type="entry name" value="AAA"/>
    <property type="match status" value="1"/>
</dbReference>
<dbReference type="InterPro" id="IPR027417">
    <property type="entry name" value="P-loop_NTPase"/>
</dbReference>
<dbReference type="InterPro" id="IPR050835">
    <property type="entry name" value="ABC_transporter_sub-D"/>
</dbReference>
<keyword evidence="3 9" id="KW-0812">Transmembrane</keyword>
<dbReference type="PANTHER" id="PTHR11384:SF59">
    <property type="entry name" value="LYSOSOMAL COBALAMIN TRANSPORTER ABCD4"/>
    <property type="match status" value="1"/>
</dbReference>